<dbReference type="InterPro" id="IPR012792">
    <property type="entry name" value="3-oxoacid_CoA-transf_A"/>
</dbReference>
<dbReference type="NCBIfam" id="TIGR02429">
    <property type="entry name" value="pcaI_scoA_fam"/>
    <property type="match status" value="1"/>
</dbReference>
<organism evidence="2 3">
    <name type="scientific">Paenibacillus elgii</name>
    <dbReference type="NCBI Taxonomy" id="189691"/>
    <lineage>
        <taxon>Bacteria</taxon>
        <taxon>Bacillati</taxon>
        <taxon>Bacillota</taxon>
        <taxon>Bacilli</taxon>
        <taxon>Bacillales</taxon>
        <taxon>Paenibacillaceae</taxon>
        <taxon>Paenibacillus</taxon>
    </lineage>
</organism>
<evidence type="ECO:0000256" key="1">
    <source>
        <dbReference type="ARBA" id="ARBA00022679"/>
    </source>
</evidence>
<evidence type="ECO:0000313" key="3">
    <source>
        <dbReference type="Proteomes" id="UP000244184"/>
    </source>
</evidence>
<dbReference type="EMBL" id="PYHP01000099">
    <property type="protein sequence ID" value="PUA34720.1"/>
    <property type="molecule type" value="Genomic_DNA"/>
</dbReference>
<dbReference type="SUPFAM" id="SSF100950">
    <property type="entry name" value="NagB/RpiA/CoA transferase-like"/>
    <property type="match status" value="1"/>
</dbReference>
<dbReference type="PANTHER" id="PTHR13707">
    <property type="entry name" value="KETOACID-COENZYME A TRANSFERASE"/>
    <property type="match status" value="1"/>
</dbReference>
<protein>
    <submittedName>
        <fullName evidence="2">CoA transferase subunit A</fullName>
    </submittedName>
</protein>
<dbReference type="InterPro" id="IPR037171">
    <property type="entry name" value="NagB/RpiA_transferase-like"/>
</dbReference>
<evidence type="ECO:0000313" key="2">
    <source>
        <dbReference type="EMBL" id="PUA34720.1"/>
    </source>
</evidence>
<dbReference type="RefSeq" id="WP_108534936.1">
    <property type="nucleotide sequence ID" value="NZ_PYHP01000099.1"/>
</dbReference>
<comment type="caution">
    <text evidence="2">The sequence shown here is derived from an EMBL/GenBank/DDBJ whole genome shotgun (WGS) entry which is preliminary data.</text>
</comment>
<gene>
    <name evidence="2" type="ORF">C8Z91_33105</name>
</gene>
<sequence>MELVKKRSKVAGLEDALQHIRDGMTLMYGGFGGVGNPPSLCQGILDKGVRDLVLIGNDCAFPDIGIGRLITAGRARKVIVSHIGSNPNAGRFMNEGVLEVEFSPQGTLAERVRAGGVGLGGIFVDVGIGTIAEEGKQQIVLDGKPYLIETALTAEVSIVHAQKADPYGNLIYDKSARNFNPLVAMAGDYTIAEVDEIVPLGELDPECIVTPGIYVDMVIPSQGVNWTWAWE</sequence>
<dbReference type="Gene3D" id="3.40.1080.10">
    <property type="entry name" value="Glutaconate Coenzyme A-transferase"/>
    <property type="match status" value="1"/>
</dbReference>
<dbReference type="Proteomes" id="UP000244184">
    <property type="component" value="Unassembled WGS sequence"/>
</dbReference>
<reference evidence="2 3" key="1">
    <citation type="submission" date="2018-03" db="EMBL/GenBank/DDBJ databases">
        <title>Genome sequence of Paenibacillus elgii strain AC13 an antimicrobial compound producing bacteria.</title>
        <authorList>
            <person name="Kurokawa A.S."/>
            <person name="Araujo J.F."/>
            <person name="Costa R.A."/>
            <person name="Ortega D.B."/>
            <person name="Pires A.S."/>
            <person name="Pappas G.J.Jr."/>
            <person name="Franco O.L."/>
            <person name="Barreto C."/>
            <person name="Magalhaes B.S."/>
            <person name="Kruger R.H."/>
        </authorList>
    </citation>
    <scope>NUCLEOTIDE SEQUENCE [LARGE SCALE GENOMIC DNA]</scope>
    <source>
        <strain evidence="2 3">AC13</strain>
    </source>
</reference>
<dbReference type="Pfam" id="PF01144">
    <property type="entry name" value="CoA_trans"/>
    <property type="match status" value="1"/>
</dbReference>
<accession>A0A2T6FS31</accession>
<keyword evidence="1 2" id="KW-0808">Transferase</keyword>
<name>A0A2T6FS31_9BACL</name>
<dbReference type="InterPro" id="IPR004165">
    <property type="entry name" value="CoA_trans_fam_I"/>
</dbReference>
<dbReference type="GO" id="GO:0008410">
    <property type="term" value="F:CoA-transferase activity"/>
    <property type="evidence" value="ECO:0007669"/>
    <property type="project" value="InterPro"/>
</dbReference>
<dbReference type="PANTHER" id="PTHR13707:SF60">
    <property type="entry name" value="ACETATE COA-TRANSFERASE SUBUNIT ALPHA"/>
    <property type="match status" value="1"/>
</dbReference>
<dbReference type="SMART" id="SM00882">
    <property type="entry name" value="CoA_trans"/>
    <property type="match status" value="1"/>
</dbReference>
<proteinExistence type="predicted"/>
<dbReference type="AlphaFoldDB" id="A0A2T6FS31"/>